<organism evidence="1 2">
    <name type="scientific">Phlebia brevispora</name>
    <dbReference type="NCBI Taxonomy" id="194682"/>
    <lineage>
        <taxon>Eukaryota</taxon>
        <taxon>Fungi</taxon>
        <taxon>Dikarya</taxon>
        <taxon>Basidiomycota</taxon>
        <taxon>Agaricomycotina</taxon>
        <taxon>Agaricomycetes</taxon>
        <taxon>Polyporales</taxon>
        <taxon>Meruliaceae</taxon>
        <taxon>Phlebia</taxon>
    </lineage>
</organism>
<sequence length="249" mass="29050">MDHLQDHPTTLSECSVVCRQWHPRARAHLFRKIRLHTEAQRPSARQKREDFLSFLEHTLTCRPLILELTLEGCSRNPEHYTPLTHCFLQELLHYLPRLQVLRIEHALLEGCSKADCTFHGPRRRELSTFSLPFVHIGSVSSSSYRLHICDIFYYVSRVQTVFLEGTVWNNIPPYVTRRRPPIECDTLWFDVAISKSYRWCRVLPSAANLKCLKLLNDGGTPFTDDDVRRVIRLFTVGLRTAFEQGMFNA</sequence>
<gene>
    <name evidence="1" type="ORF">NM688_g5352</name>
</gene>
<accession>A0ACC1SWS6</accession>
<protein>
    <submittedName>
        <fullName evidence="1">Uncharacterized protein</fullName>
    </submittedName>
</protein>
<keyword evidence="2" id="KW-1185">Reference proteome</keyword>
<comment type="caution">
    <text evidence="1">The sequence shown here is derived from an EMBL/GenBank/DDBJ whole genome shotgun (WGS) entry which is preliminary data.</text>
</comment>
<evidence type="ECO:0000313" key="2">
    <source>
        <dbReference type="Proteomes" id="UP001148662"/>
    </source>
</evidence>
<name>A0ACC1SWS6_9APHY</name>
<proteinExistence type="predicted"/>
<evidence type="ECO:0000313" key="1">
    <source>
        <dbReference type="EMBL" id="KAJ3547965.1"/>
    </source>
</evidence>
<dbReference type="Proteomes" id="UP001148662">
    <property type="component" value="Unassembled WGS sequence"/>
</dbReference>
<dbReference type="EMBL" id="JANHOG010000976">
    <property type="protein sequence ID" value="KAJ3547965.1"/>
    <property type="molecule type" value="Genomic_DNA"/>
</dbReference>
<reference evidence="1" key="1">
    <citation type="submission" date="2022-07" db="EMBL/GenBank/DDBJ databases">
        <title>Genome Sequence of Phlebia brevispora.</title>
        <authorList>
            <person name="Buettner E."/>
        </authorList>
    </citation>
    <scope>NUCLEOTIDE SEQUENCE</scope>
    <source>
        <strain evidence="1">MPL23</strain>
    </source>
</reference>